<evidence type="ECO:0000313" key="8">
    <source>
        <dbReference type="Proteomes" id="UP001235840"/>
    </source>
</evidence>
<dbReference type="InterPro" id="IPR050490">
    <property type="entry name" value="Bact_solute-bd_prot1"/>
</dbReference>
<sequence length="490" mass="55576">MKKLLLILAGLMLIFSLAACSQDNEGAMPEEETQTEGTITIKVVNKDDTTTNPVSVTYFESLEQALKEDEGLDVKFELIDLTQGNYAERLNLLLGGGNIPDLIYFQGGDLQVSQQGVLEDLTPYIENSTYLKDIMEPHNIERVKNYPYLLWVKPLAQRTPVIRADWFNELETSSALMDNPTVETYFEFFKEVVEKKPGGSKPGYAITTAGDIGELDMIFNMAFGINQTWMEKADGTYEYSKISQNEKDKLEFYSKLYQEGLLDPQFVTKQWDTKEKAFYDGDAAVVVGTAGKVIDIYNGKMTQVNGAEAELVALPPAKGEYQGFGATDVIKESRGFAIFSQSPYKDTVFQILDYMASPNGQMLDRLGFEGEHYNIVDGEIELTEKYYNEWFARFWEPSAFEPEMELKTPLLGETAERSLELLQEFYTEDNIFLIPDQYVTNWDAMNNLYVEFATDIVSGKIGIDAFDTFVEEWKRAGGDQITEYANEYLN</sequence>
<keyword evidence="1" id="KW-1003">Cell membrane</keyword>
<keyword evidence="4" id="KW-0564">Palmitate</keyword>
<reference evidence="7 8" key="1">
    <citation type="submission" date="2023-07" db="EMBL/GenBank/DDBJ databases">
        <title>Genomic Encyclopedia of Type Strains, Phase IV (KMG-IV): sequencing the most valuable type-strain genomes for metagenomic binning, comparative biology and taxonomic classification.</title>
        <authorList>
            <person name="Goeker M."/>
        </authorList>
    </citation>
    <scope>NUCLEOTIDE SEQUENCE [LARGE SCALE GENOMIC DNA]</scope>
    <source>
        <strain evidence="7 8">DSM 12751</strain>
    </source>
</reference>
<feature type="signal peptide" evidence="6">
    <location>
        <begin position="1"/>
        <end position="21"/>
    </location>
</feature>
<dbReference type="PANTHER" id="PTHR43649">
    <property type="entry name" value="ARABINOSE-BINDING PROTEIN-RELATED"/>
    <property type="match status" value="1"/>
</dbReference>
<evidence type="ECO:0000256" key="2">
    <source>
        <dbReference type="ARBA" id="ARBA00022729"/>
    </source>
</evidence>
<dbReference type="Gene3D" id="3.40.190.10">
    <property type="entry name" value="Periplasmic binding protein-like II"/>
    <property type="match status" value="2"/>
</dbReference>
<evidence type="ECO:0000256" key="3">
    <source>
        <dbReference type="ARBA" id="ARBA00023136"/>
    </source>
</evidence>
<protein>
    <submittedName>
        <fullName evidence="7">Aldouronate transport system substrate-binding protein</fullName>
    </submittedName>
</protein>
<keyword evidence="2 6" id="KW-0732">Signal</keyword>
<comment type="caution">
    <text evidence="7">The sequence shown here is derived from an EMBL/GenBank/DDBJ whole genome shotgun (WGS) entry which is preliminary data.</text>
</comment>
<dbReference type="Pfam" id="PF01547">
    <property type="entry name" value="SBP_bac_1"/>
    <property type="match status" value="1"/>
</dbReference>
<evidence type="ECO:0000256" key="6">
    <source>
        <dbReference type="SAM" id="SignalP"/>
    </source>
</evidence>
<proteinExistence type="predicted"/>
<feature type="chain" id="PRO_5047493275" evidence="6">
    <location>
        <begin position="22"/>
        <end position="490"/>
    </location>
</feature>
<keyword evidence="8" id="KW-1185">Reference proteome</keyword>
<name>A0ABT9W3M5_9BACI</name>
<keyword evidence="5" id="KW-0449">Lipoprotein</keyword>
<dbReference type="RefSeq" id="WP_307396776.1">
    <property type="nucleotide sequence ID" value="NZ_BAAADK010000032.1"/>
</dbReference>
<accession>A0ABT9W3M5</accession>
<evidence type="ECO:0000256" key="1">
    <source>
        <dbReference type="ARBA" id="ARBA00022475"/>
    </source>
</evidence>
<organism evidence="7 8">
    <name type="scientific">Caldalkalibacillus horti</name>
    <dbReference type="NCBI Taxonomy" id="77523"/>
    <lineage>
        <taxon>Bacteria</taxon>
        <taxon>Bacillati</taxon>
        <taxon>Bacillota</taxon>
        <taxon>Bacilli</taxon>
        <taxon>Bacillales</taxon>
        <taxon>Bacillaceae</taxon>
        <taxon>Caldalkalibacillus</taxon>
    </lineage>
</organism>
<evidence type="ECO:0000256" key="4">
    <source>
        <dbReference type="ARBA" id="ARBA00023139"/>
    </source>
</evidence>
<dbReference type="InterPro" id="IPR006059">
    <property type="entry name" value="SBP"/>
</dbReference>
<dbReference type="PANTHER" id="PTHR43649:SF33">
    <property type="entry name" value="POLYGALACTURONAN_RHAMNOGALACTURONAN-BINDING PROTEIN YTCQ"/>
    <property type="match status" value="1"/>
</dbReference>
<evidence type="ECO:0000256" key="5">
    <source>
        <dbReference type="ARBA" id="ARBA00023288"/>
    </source>
</evidence>
<dbReference type="Proteomes" id="UP001235840">
    <property type="component" value="Unassembled WGS sequence"/>
</dbReference>
<keyword evidence="3" id="KW-0472">Membrane</keyword>
<dbReference type="SUPFAM" id="SSF53850">
    <property type="entry name" value="Periplasmic binding protein-like II"/>
    <property type="match status" value="1"/>
</dbReference>
<evidence type="ECO:0000313" key="7">
    <source>
        <dbReference type="EMBL" id="MDQ0167674.1"/>
    </source>
</evidence>
<dbReference type="PROSITE" id="PS51257">
    <property type="entry name" value="PROKAR_LIPOPROTEIN"/>
    <property type="match status" value="1"/>
</dbReference>
<gene>
    <name evidence="7" type="ORF">J2S11_003601</name>
</gene>
<dbReference type="EMBL" id="JAUSTY010000018">
    <property type="protein sequence ID" value="MDQ0167674.1"/>
    <property type="molecule type" value="Genomic_DNA"/>
</dbReference>